<dbReference type="Proteomes" id="UP000777482">
    <property type="component" value="Unassembled WGS sequence"/>
</dbReference>
<evidence type="ECO:0000259" key="2">
    <source>
        <dbReference type="PROSITE" id="PS51154"/>
    </source>
</evidence>
<feature type="compositionally biased region" description="Low complexity" evidence="1">
    <location>
        <begin position="340"/>
        <end position="360"/>
    </location>
</feature>
<gene>
    <name evidence="3" type="ORF">C6P46_005982</name>
</gene>
<dbReference type="PROSITE" id="PS51154">
    <property type="entry name" value="MACRO"/>
    <property type="match status" value="1"/>
</dbReference>
<feature type="region of interest" description="Disordered" evidence="1">
    <location>
        <begin position="324"/>
        <end position="411"/>
    </location>
</feature>
<evidence type="ECO:0000256" key="1">
    <source>
        <dbReference type="SAM" id="MobiDB-lite"/>
    </source>
</evidence>
<dbReference type="PANTHER" id="PTHR11106:SF27">
    <property type="entry name" value="MACRO DOMAIN-CONTAINING PROTEIN"/>
    <property type="match status" value="1"/>
</dbReference>
<dbReference type="EMBL" id="PUHQ01000007">
    <property type="protein sequence ID" value="KAG0665888.1"/>
    <property type="molecule type" value="Genomic_DNA"/>
</dbReference>
<comment type="caution">
    <text evidence="3">The sequence shown here is derived from an EMBL/GenBank/DDBJ whole genome shotgun (WGS) entry which is preliminary data.</text>
</comment>
<feature type="compositionally biased region" description="Acidic residues" evidence="1">
    <location>
        <begin position="91"/>
        <end position="102"/>
    </location>
</feature>
<dbReference type="InterPro" id="IPR043472">
    <property type="entry name" value="Macro_dom-like"/>
</dbReference>
<feature type="compositionally biased region" description="Polar residues" evidence="1">
    <location>
        <begin position="402"/>
        <end position="411"/>
    </location>
</feature>
<dbReference type="CDD" id="cd02908">
    <property type="entry name" value="Macro_OAADPr_deacetylase"/>
    <property type="match status" value="1"/>
</dbReference>
<feature type="compositionally biased region" description="Low complexity" evidence="1">
    <location>
        <begin position="371"/>
        <end position="394"/>
    </location>
</feature>
<dbReference type="SMART" id="SM00506">
    <property type="entry name" value="A1pp"/>
    <property type="match status" value="1"/>
</dbReference>
<organism evidence="3 4">
    <name type="scientific">Rhodotorula mucilaginosa</name>
    <name type="common">Yeast</name>
    <name type="synonym">Rhodotorula rubra</name>
    <dbReference type="NCBI Taxonomy" id="5537"/>
    <lineage>
        <taxon>Eukaryota</taxon>
        <taxon>Fungi</taxon>
        <taxon>Dikarya</taxon>
        <taxon>Basidiomycota</taxon>
        <taxon>Pucciniomycotina</taxon>
        <taxon>Microbotryomycetes</taxon>
        <taxon>Sporidiobolales</taxon>
        <taxon>Sporidiobolaceae</taxon>
        <taxon>Rhodotorula</taxon>
    </lineage>
</organism>
<protein>
    <recommendedName>
        <fullName evidence="2">Macro domain-containing protein</fullName>
    </recommendedName>
</protein>
<dbReference type="PANTHER" id="PTHR11106">
    <property type="entry name" value="GANGLIOSIDE INDUCED DIFFERENTIATION ASSOCIATED PROTEIN 2-RELATED"/>
    <property type="match status" value="1"/>
</dbReference>
<keyword evidence="4" id="KW-1185">Reference proteome</keyword>
<feature type="domain" description="Macro" evidence="2">
    <location>
        <begin position="135"/>
        <end position="317"/>
    </location>
</feature>
<feature type="compositionally biased region" description="Low complexity" evidence="1">
    <location>
        <begin position="40"/>
        <end position="56"/>
    </location>
</feature>
<sequence>MATKRSPSPADIRASPTARPKTDSQSSMDDDPTGAPPLEAPAAAPPASSSTSVSAPDIDAINLESSPQTAEKDRETTPTVEENEEAKGTDEVAEDEEEDPEAGIEKEAGITVDQLQTIKEMYDNRKLFGYSDPADILAPYKAELLDKLILWQGDLTKLRVDCIVNAANKSLLGGGGVDGAIHLAAGPELLSACRKLKGAETGETKLTRGYRLPASHIAHTVGPVFARSKKAESEKLLRSCYRTTLDLCVENGLRTVAFSGISTGVYGYPLIPAAEVACEEVRKYLEGENGSKIDKVIFCVFRQMDLNSYLEVIPAFFPPAPGTALPDDVESAEDAEKAEQGGAATTTAQEQKEQAPAANAEQKEAGGVDVPAEAAPASNAAEPEQAATAASAEQQDVDVRTGNATKASEQA</sequence>
<accession>A0A9P6W8X9</accession>
<dbReference type="SUPFAM" id="SSF52949">
    <property type="entry name" value="Macro domain-like"/>
    <property type="match status" value="1"/>
</dbReference>
<name>A0A9P6W8X9_RHOMI</name>
<dbReference type="Gene3D" id="3.40.220.10">
    <property type="entry name" value="Leucine Aminopeptidase, subunit E, domain 1"/>
    <property type="match status" value="1"/>
</dbReference>
<dbReference type="InterPro" id="IPR002589">
    <property type="entry name" value="Macro_dom"/>
</dbReference>
<feature type="region of interest" description="Disordered" evidence="1">
    <location>
        <begin position="1"/>
        <end position="108"/>
    </location>
</feature>
<proteinExistence type="predicted"/>
<dbReference type="AlphaFoldDB" id="A0A9P6W8X9"/>
<reference evidence="3 4" key="1">
    <citation type="submission" date="2020-11" db="EMBL/GenBank/DDBJ databases">
        <title>Kefir isolates.</title>
        <authorList>
            <person name="Marcisauskas S."/>
            <person name="Kim Y."/>
            <person name="Blasche S."/>
        </authorList>
    </citation>
    <scope>NUCLEOTIDE SEQUENCE [LARGE SCALE GENOMIC DNA]</scope>
    <source>
        <strain evidence="3 4">KR</strain>
    </source>
</reference>
<evidence type="ECO:0000313" key="3">
    <source>
        <dbReference type="EMBL" id="KAG0665888.1"/>
    </source>
</evidence>
<dbReference type="Pfam" id="PF01661">
    <property type="entry name" value="Macro"/>
    <property type="match status" value="1"/>
</dbReference>
<evidence type="ECO:0000313" key="4">
    <source>
        <dbReference type="Proteomes" id="UP000777482"/>
    </source>
</evidence>
<dbReference type="OrthoDB" id="6077599at2759"/>